<geneLocation type="mitochondrion" evidence="4"/>
<keyword evidence="3" id="KW-0687">Ribonucleoprotein</keyword>
<dbReference type="SUPFAM" id="SSF57716">
    <property type="entry name" value="Glucocorticoid receptor-like (DNA-binding domain)"/>
    <property type="match status" value="1"/>
</dbReference>
<dbReference type="InterPro" id="IPR001209">
    <property type="entry name" value="Ribosomal_uS14"/>
</dbReference>
<proteinExistence type="inferred from homology"/>
<dbReference type="Gene3D" id="1.10.287.1480">
    <property type="match status" value="1"/>
</dbReference>
<dbReference type="NCBIfam" id="NF006477">
    <property type="entry name" value="PRK08881.1"/>
    <property type="match status" value="1"/>
</dbReference>
<dbReference type="RefSeq" id="YP_010032398.1">
    <property type="nucleotide sequence ID" value="NC_053869.1"/>
</dbReference>
<keyword evidence="4" id="KW-0496">Mitochondrion</keyword>
<organism evidence="4">
    <name type="scientific">Schizocladia ischiensis</name>
    <dbReference type="NCBI Taxonomy" id="196139"/>
    <lineage>
        <taxon>Eukaryota</taxon>
        <taxon>Sar</taxon>
        <taxon>Stramenopiles</taxon>
        <taxon>Ochrophyta</taxon>
        <taxon>PX clade</taxon>
        <taxon>Schizocladiophyceae</taxon>
        <taxon>Schizocladiales</taxon>
        <taxon>Schizocladiaceae</taxon>
        <taxon>Schizocladia</taxon>
    </lineage>
</organism>
<dbReference type="EMBL" id="MT259947">
    <property type="protein sequence ID" value="QOW07612.1"/>
    <property type="molecule type" value="Genomic_DNA"/>
</dbReference>
<evidence type="ECO:0000256" key="2">
    <source>
        <dbReference type="ARBA" id="ARBA00022980"/>
    </source>
</evidence>
<reference evidence="4" key="1">
    <citation type="submission" date="2020-03" db="EMBL/GenBank/DDBJ databases">
        <title>Schizocladia ischiensis organellar genomes: estimating the origin of multicellularity in heterokonts and the emergence of shallow ocean ecosystems.</title>
        <authorList>
            <person name="Phillips N."/>
            <person name="Brawn E.L."/>
            <person name="Boore J."/>
            <person name="Cheda B."/>
            <person name="Salomon M."/>
            <person name="Kawai H."/>
            <person name="Yamagishi T."/>
        </authorList>
    </citation>
    <scope>NUCLEOTIDE SEQUENCE</scope>
</reference>
<dbReference type="AlphaFoldDB" id="A0A7S6UA38"/>
<dbReference type="GO" id="GO:0006412">
    <property type="term" value="P:translation"/>
    <property type="evidence" value="ECO:0007669"/>
    <property type="project" value="InterPro"/>
</dbReference>
<protein>
    <submittedName>
        <fullName evidence="4">Ribosomal protein S14</fullName>
    </submittedName>
</protein>
<evidence type="ECO:0000256" key="1">
    <source>
        <dbReference type="ARBA" id="ARBA00009083"/>
    </source>
</evidence>
<dbReference type="GeneID" id="63377919"/>
<accession>A0A7S6UA38</accession>
<dbReference type="PANTHER" id="PTHR19836:SF19">
    <property type="entry name" value="SMALL RIBOSOMAL SUBUNIT PROTEIN US14M"/>
    <property type="match status" value="1"/>
</dbReference>
<dbReference type="GO" id="GO:0005763">
    <property type="term" value="C:mitochondrial small ribosomal subunit"/>
    <property type="evidence" value="ECO:0007669"/>
    <property type="project" value="TreeGrafter"/>
</dbReference>
<dbReference type="GO" id="GO:0003735">
    <property type="term" value="F:structural constituent of ribosome"/>
    <property type="evidence" value="ECO:0007669"/>
    <property type="project" value="InterPro"/>
</dbReference>
<dbReference type="FunFam" id="1.10.287.1480:FF:000001">
    <property type="entry name" value="30S ribosomal protein S14"/>
    <property type="match status" value="1"/>
</dbReference>
<name>A0A7S6UA38_9STRA</name>
<comment type="similarity">
    <text evidence="1">Belongs to the universal ribosomal protein uS14 family.</text>
</comment>
<gene>
    <name evidence="4" type="primary">rps14</name>
</gene>
<sequence>MRGKWSFHRDFKRRQAYATLEKTRLSFRALMRNQNLSPSLRWRAQIELAKLPVSSSISRQHNRCVQTSRSPSLLRPYKLSRLRFRLLASQGLLPGIRKASW</sequence>
<evidence type="ECO:0000256" key="3">
    <source>
        <dbReference type="ARBA" id="ARBA00023274"/>
    </source>
</evidence>
<dbReference type="PANTHER" id="PTHR19836">
    <property type="entry name" value="30S RIBOSOMAL PROTEIN S14"/>
    <property type="match status" value="1"/>
</dbReference>
<dbReference type="Pfam" id="PF00253">
    <property type="entry name" value="Ribosomal_S14"/>
    <property type="match status" value="1"/>
</dbReference>
<keyword evidence="2 4" id="KW-0689">Ribosomal protein</keyword>
<evidence type="ECO:0000313" key="4">
    <source>
        <dbReference type="EMBL" id="QOW07612.1"/>
    </source>
</evidence>